<evidence type="ECO:0000313" key="4">
    <source>
        <dbReference type="Proteomes" id="UP001152888"/>
    </source>
</evidence>
<gene>
    <name evidence="3" type="ORF">ACAOBT_LOCUS11645</name>
</gene>
<feature type="signal peptide" evidence="2">
    <location>
        <begin position="1"/>
        <end position="18"/>
    </location>
</feature>
<sequence>MLIKSLVLLSVSLAVARTARLPRNIPVEVRYEEITGKDLQQQESALQKENAPQQEGDLQEIGCGREEILQKAKGQQDGAPAQAIIATVTEDLGSVRDSLAQETLKEEISSVQPEKTTNLPEQNAEILPASSPIKNLEEKPQLSTKEQKEALKHLPAPEDRISLKQLGGSSSGSHSQLDELQNVIKQARDIVSSGLNRIKDFKPDKGQISLNLQQWAELEKAVDEYFDEQKTKLSLKQSTNTTSQNFFANLANGFQTIANNFVQSIQGAPGASNSTSSDEAGGSGSSPGGWQGFVSFFQGGIQTISNSINNLGQSSTTSNTVLGDSPSTESQGIFGNFVNNIQQGVQTFIGQIQGSGQAPGGTQGDPGTNATSSNQGPIQTGIQQIGTAISNFIQNNRPPGAPGDEATGGNNTNFVQTIGQNIGNAIQQFNPFRPGQQGGQGGQQGAQGGLPQLPQIPGTQGQNPAEGIQQGIQNIGSQIQQLTPGQQQQPSTEASKTPESSAKPDAIAENQQQQAQQSQAQQQNEATEPKPAARGGLSPPVVGENSGKQETLVTVE</sequence>
<feature type="compositionally biased region" description="Polar residues" evidence="1">
    <location>
        <begin position="365"/>
        <end position="374"/>
    </location>
</feature>
<feature type="region of interest" description="Disordered" evidence="1">
    <location>
        <begin position="268"/>
        <end position="289"/>
    </location>
</feature>
<comment type="caution">
    <text evidence="3">The sequence shown here is derived from an EMBL/GenBank/DDBJ whole genome shotgun (WGS) entry which is preliminary data.</text>
</comment>
<keyword evidence="4" id="KW-1185">Reference proteome</keyword>
<dbReference type="AlphaFoldDB" id="A0A9P0PBI3"/>
<feature type="compositionally biased region" description="Low complexity" evidence="1">
    <location>
        <begin position="508"/>
        <end position="526"/>
    </location>
</feature>
<accession>A0A9P0PBI3</accession>
<feature type="region of interest" description="Disordered" evidence="1">
    <location>
        <begin position="130"/>
        <end position="159"/>
    </location>
</feature>
<name>A0A9P0PBI3_ACAOB</name>
<feature type="compositionally biased region" description="Low complexity" evidence="1">
    <location>
        <begin position="480"/>
        <end position="492"/>
    </location>
</feature>
<evidence type="ECO:0000256" key="2">
    <source>
        <dbReference type="SAM" id="SignalP"/>
    </source>
</evidence>
<dbReference type="Proteomes" id="UP001152888">
    <property type="component" value="Unassembled WGS sequence"/>
</dbReference>
<keyword evidence="2" id="KW-0732">Signal</keyword>
<reference evidence="3" key="1">
    <citation type="submission" date="2022-03" db="EMBL/GenBank/DDBJ databases">
        <authorList>
            <person name="Sayadi A."/>
        </authorList>
    </citation>
    <scope>NUCLEOTIDE SEQUENCE</scope>
</reference>
<dbReference type="OrthoDB" id="6744912at2759"/>
<proteinExistence type="predicted"/>
<feature type="region of interest" description="Disordered" evidence="1">
    <location>
        <begin position="392"/>
        <end position="416"/>
    </location>
</feature>
<feature type="compositionally biased region" description="Basic and acidic residues" evidence="1">
    <location>
        <begin position="135"/>
        <end position="159"/>
    </location>
</feature>
<dbReference type="EMBL" id="CAKOFQ010006836">
    <property type="protein sequence ID" value="CAH1975517.1"/>
    <property type="molecule type" value="Genomic_DNA"/>
</dbReference>
<feature type="compositionally biased region" description="Low complexity" evidence="1">
    <location>
        <begin position="449"/>
        <end position="467"/>
    </location>
</feature>
<feature type="region of interest" description="Disordered" evidence="1">
    <location>
        <begin position="352"/>
        <end position="378"/>
    </location>
</feature>
<feature type="compositionally biased region" description="Polar residues" evidence="1">
    <location>
        <begin position="546"/>
        <end position="556"/>
    </location>
</feature>
<organism evidence="3 4">
    <name type="scientific">Acanthoscelides obtectus</name>
    <name type="common">Bean weevil</name>
    <name type="synonym">Bruchus obtectus</name>
    <dbReference type="NCBI Taxonomy" id="200917"/>
    <lineage>
        <taxon>Eukaryota</taxon>
        <taxon>Metazoa</taxon>
        <taxon>Ecdysozoa</taxon>
        <taxon>Arthropoda</taxon>
        <taxon>Hexapoda</taxon>
        <taxon>Insecta</taxon>
        <taxon>Pterygota</taxon>
        <taxon>Neoptera</taxon>
        <taxon>Endopterygota</taxon>
        <taxon>Coleoptera</taxon>
        <taxon>Polyphaga</taxon>
        <taxon>Cucujiformia</taxon>
        <taxon>Chrysomeloidea</taxon>
        <taxon>Chrysomelidae</taxon>
        <taxon>Bruchinae</taxon>
        <taxon>Bruchini</taxon>
        <taxon>Acanthoscelides</taxon>
    </lineage>
</organism>
<feature type="region of interest" description="Disordered" evidence="1">
    <location>
        <begin position="480"/>
        <end position="556"/>
    </location>
</feature>
<feature type="chain" id="PRO_5040351808" evidence="2">
    <location>
        <begin position="19"/>
        <end position="556"/>
    </location>
</feature>
<evidence type="ECO:0000256" key="1">
    <source>
        <dbReference type="SAM" id="MobiDB-lite"/>
    </source>
</evidence>
<feature type="compositionally biased region" description="Gly residues" evidence="1">
    <location>
        <begin position="436"/>
        <end position="448"/>
    </location>
</feature>
<protein>
    <submittedName>
        <fullName evidence="3">Uncharacterized protein</fullName>
    </submittedName>
</protein>
<feature type="region of interest" description="Disordered" evidence="1">
    <location>
        <begin position="428"/>
        <end position="467"/>
    </location>
</feature>
<evidence type="ECO:0000313" key="3">
    <source>
        <dbReference type="EMBL" id="CAH1975517.1"/>
    </source>
</evidence>